<evidence type="ECO:0000256" key="2">
    <source>
        <dbReference type="SAM" id="SignalP"/>
    </source>
</evidence>
<feature type="domain" description="WSC" evidence="3">
    <location>
        <begin position="53"/>
        <end position="148"/>
    </location>
</feature>
<dbReference type="InterPro" id="IPR014756">
    <property type="entry name" value="Ig_E-set"/>
</dbReference>
<dbReference type="InterPro" id="IPR013783">
    <property type="entry name" value="Ig-like_fold"/>
</dbReference>
<dbReference type="SUPFAM" id="SSF50965">
    <property type="entry name" value="Galactose oxidase, central domain"/>
    <property type="match status" value="1"/>
</dbReference>
<dbReference type="AlphaFoldDB" id="A0AAD4LM83"/>
<reference evidence="4" key="1">
    <citation type="submission" date="2022-01" db="EMBL/GenBank/DDBJ databases">
        <title>Comparative genomics reveals a dynamic genome evolution in the ectomycorrhizal milk-cap (Lactarius) mushrooms.</title>
        <authorList>
            <consortium name="DOE Joint Genome Institute"/>
            <person name="Lebreton A."/>
            <person name="Tang N."/>
            <person name="Kuo A."/>
            <person name="LaButti K."/>
            <person name="Drula E."/>
            <person name="Barry K."/>
            <person name="Clum A."/>
            <person name="Lipzen A."/>
            <person name="Mousain D."/>
            <person name="Ng V."/>
            <person name="Wang R."/>
            <person name="Wang X."/>
            <person name="Dai Y."/>
            <person name="Henrissat B."/>
            <person name="Grigoriev I.V."/>
            <person name="Guerin-Laguette A."/>
            <person name="Yu F."/>
            <person name="Martin F.M."/>
        </authorList>
    </citation>
    <scope>NUCLEOTIDE SEQUENCE</scope>
    <source>
        <strain evidence="4">QP</strain>
    </source>
</reference>
<protein>
    <submittedName>
        <fullName evidence="4">Copper radical oxidase</fullName>
    </submittedName>
</protein>
<dbReference type="InterPro" id="IPR002889">
    <property type="entry name" value="WSC_carb-bd"/>
</dbReference>
<dbReference type="PANTHER" id="PTHR32208:SF105">
    <property type="entry name" value="COPPER RADICAL OXIDASE"/>
    <property type="match status" value="1"/>
</dbReference>
<organism evidence="4 5">
    <name type="scientific">Lactarius akahatsu</name>
    <dbReference type="NCBI Taxonomy" id="416441"/>
    <lineage>
        <taxon>Eukaryota</taxon>
        <taxon>Fungi</taxon>
        <taxon>Dikarya</taxon>
        <taxon>Basidiomycota</taxon>
        <taxon>Agaricomycotina</taxon>
        <taxon>Agaricomycetes</taxon>
        <taxon>Russulales</taxon>
        <taxon>Russulaceae</taxon>
        <taxon>Lactarius</taxon>
    </lineage>
</organism>
<feature type="domain" description="WSC" evidence="3">
    <location>
        <begin position="163"/>
        <end position="258"/>
    </location>
</feature>
<comment type="caution">
    <text evidence="4">The sequence shown here is derived from an EMBL/GenBank/DDBJ whole genome shotgun (WGS) entry which is preliminary data.</text>
</comment>
<accession>A0AAD4LM83</accession>
<evidence type="ECO:0000313" key="5">
    <source>
        <dbReference type="Proteomes" id="UP001201163"/>
    </source>
</evidence>
<evidence type="ECO:0000259" key="3">
    <source>
        <dbReference type="PROSITE" id="PS51212"/>
    </source>
</evidence>
<dbReference type="Pfam" id="PF01822">
    <property type="entry name" value="WSC"/>
    <property type="match status" value="4"/>
</dbReference>
<dbReference type="SMART" id="SM00321">
    <property type="entry name" value="WSC"/>
    <property type="match status" value="4"/>
</dbReference>
<feature type="domain" description="WSC" evidence="3">
    <location>
        <begin position="288"/>
        <end position="381"/>
    </location>
</feature>
<dbReference type="Pfam" id="PF07250">
    <property type="entry name" value="Glyoxal_oxid_N"/>
    <property type="match status" value="1"/>
</dbReference>
<gene>
    <name evidence="4" type="ORF">EDB92DRAFT_109996</name>
</gene>
<dbReference type="CDD" id="cd02851">
    <property type="entry name" value="E_set_GO_C"/>
    <property type="match status" value="1"/>
</dbReference>
<dbReference type="PROSITE" id="PS51212">
    <property type="entry name" value="WSC"/>
    <property type="match status" value="4"/>
</dbReference>
<sequence length="1017" mass="107276">MRPTFFLPTFFHLATLLAVFPFIPAGASDPHRRSLHFNQLRHHRLRQRDLPAGWTSQGCYSDNVDGGRALTSGGFVDATGMTVESCVNFCNGQNFIYAGIEYAQECYCGNIISHGSASVASADCSFACTGDASEKCGAGNRLNLYWSGATPPDPPAVVPSVGLWNSLGCYTDGAPRTLSVGTAVTGGASHNSVESCTAACFALGYGFAGVEFSQECFCGTAIGSSGAPAPAGDCNMPCSGAGSELCGGPNRLNMYTYTGTDLPPINNGGGGGGGGAPVFPKLSGLPTTWAYNACWVDNAHGRIFQTQLADDQALTVESCVASCDAQGFTLAGMEFSTQCFCGDNLVQGAVTSPEAGCNMGCGGNTTEACGGPNRLSVYTSTGSVTAFPVPVPQTTGLPGNWQYSRCLAEPGAARVFPYQLILVNNNTAENCLTQCSTFGYSAAGMEYADECWCGDVGDIAANGGVTAPETDCVQACSGDPLHLCGGPQRLQLYLWNGTLTTWHTPSNIGRYEYFMPGLIPPLLATVGVNGKVSFLEKGGTSEFPNSTGAYELDLSLVPDFNHAWREMHVKSDVFCSGAIVLPDKAGRILNVGGWSLGSTFGVRLYAPDGSPGVNGTNDWEEDPEHLILQSGRWYPTALVMSNGSVLVMGGETGSNAPANPTLEILPRIPGGDTQVFLDWLERTNPNNLYPFLHILPSGRIFAGYYNEARLLDPVTFDTVKVLPNMPGSVTSFLAGRTYPLEGASVLFPQFAPYTDLVTILICGGSNFGIALDNCVFTQPEAENPTWVIERMPSRRVMACMVALPDGTFMIMNGGQAGVAGFGLGADPNLSALLYDPTQPVGARISILNTTTIPRMYHSEATLLPDGRVLISGSDPETPGLPEELRLEVYIPPYLNQGFTQPVVTVPNKDWSYSGQYQINVQLFQGSTSGMRVSLVAATSSTHGNTMGGRTLFPAFSCSGNTCTVTAPPDAKVSPPGWHQLFILDGPTPSHGVFVRIGGDPGLIGNWPNQAGFHPPGV</sequence>
<name>A0AAD4LM83_9AGAM</name>
<dbReference type="InterPro" id="IPR009880">
    <property type="entry name" value="Glyoxal_oxidase_N"/>
</dbReference>
<dbReference type="Gene3D" id="2.60.40.10">
    <property type="entry name" value="Immunoglobulins"/>
    <property type="match status" value="1"/>
</dbReference>
<dbReference type="InterPro" id="IPR037293">
    <property type="entry name" value="Gal_Oxidase_central_sf"/>
</dbReference>
<feature type="chain" id="PRO_5042266510" evidence="2">
    <location>
        <begin position="28"/>
        <end position="1017"/>
    </location>
</feature>
<dbReference type="PANTHER" id="PTHR32208">
    <property type="entry name" value="SECRETED PROTEIN-RELATED"/>
    <property type="match status" value="1"/>
</dbReference>
<feature type="domain" description="WSC" evidence="3">
    <location>
        <begin position="400"/>
        <end position="496"/>
    </location>
</feature>
<feature type="signal peptide" evidence="2">
    <location>
        <begin position="1"/>
        <end position="27"/>
    </location>
</feature>
<keyword evidence="5" id="KW-1185">Reference proteome</keyword>
<dbReference type="Proteomes" id="UP001201163">
    <property type="component" value="Unassembled WGS sequence"/>
</dbReference>
<dbReference type="InterPro" id="IPR015202">
    <property type="entry name" value="GO-like_E_set"/>
</dbReference>
<dbReference type="InterPro" id="IPR011043">
    <property type="entry name" value="Gal_Oxase/kelch_b-propeller"/>
</dbReference>
<evidence type="ECO:0000313" key="4">
    <source>
        <dbReference type="EMBL" id="KAH8995958.1"/>
    </source>
</evidence>
<keyword evidence="1 2" id="KW-0732">Signal</keyword>
<dbReference type="SUPFAM" id="SSF81296">
    <property type="entry name" value="E set domains"/>
    <property type="match status" value="1"/>
</dbReference>
<dbReference type="Pfam" id="PF09118">
    <property type="entry name" value="GO-like_E_set"/>
    <property type="match status" value="1"/>
</dbReference>
<dbReference type="EMBL" id="JAKELL010000010">
    <property type="protein sequence ID" value="KAH8995958.1"/>
    <property type="molecule type" value="Genomic_DNA"/>
</dbReference>
<dbReference type="Gene3D" id="2.130.10.80">
    <property type="entry name" value="Galactose oxidase/kelch, beta-propeller"/>
    <property type="match status" value="1"/>
</dbReference>
<proteinExistence type="predicted"/>
<evidence type="ECO:0000256" key="1">
    <source>
        <dbReference type="ARBA" id="ARBA00022729"/>
    </source>
</evidence>